<keyword evidence="4" id="KW-0158">Chromosome</keyword>
<feature type="coiled-coil region" evidence="12">
    <location>
        <begin position="808"/>
        <end position="936"/>
    </location>
</feature>
<comment type="similarity">
    <text evidence="3">Belongs to the SMC family. SMC6 subfamily.</text>
</comment>
<keyword evidence="9" id="KW-0233">DNA recombination</keyword>
<evidence type="ECO:0000256" key="1">
    <source>
        <dbReference type="ARBA" id="ARBA00004123"/>
    </source>
</evidence>
<evidence type="ECO:0000256" key="4">
    <source>
        <dbReference type="ARBA" id="ARBA00022454"/>
    </source>
</evidence>
<dbReference type="GO" id="GO:0000724">
    <property type="term" value="P:double-strand break repair via homologous recombination"/>
    <property type="evidence" value="ECO:0007669"/>
    <property type="project" value="TreeGrafter"/>
</dbReference>
<dbReference type="GO" id="GO:0035861">
    <property type="term" value="C:site of double-strand break"/>
    <property type="evidence" value="ECO:0007669"/>
    <property type="project" value="TreeGrafter"/>
</dbReference>
<keyword evidence="7" id="KW-0067">ATP-binding</keyword>
<dbReference type="InterPro" id="IPR027417">
    <property type="entry name" value="P-loop_NTPase"/>
</dbReference>
<evidence type="ECO:0000256" key="2">
    <source>
        <dbReference type="ARBA" id="ARBA00004286"/>
    </source>
</evidence>
<dbReference type="SUPFAM" id="SSF52540">
    <property type="entry name" value="P-loop containing nucleoside triphosphate hydrolases"/>
    <property type="match status" value="1"/>
</dbReference>
<evidence type="ECO:0000259" key="14">
    <source>
        <dbReference type="Pfam" id="PF01926"/>
    </source>
</evidence>
<evidence type="ECO:0000313" key="15">
    <source>
        <dbReference type="EMBL" id="KPM42132.1"/>
    </source>
</evidence>
<dbReference type="GO" id="GO:0030915">
    <property type="term" value="C:Smc5-Smc6 complex"/>
    <property type="evidence" value="ECO:0007669"/>
    <property type="project" value="TreeGrafter"/>
</dbReference>
<keyword evidence="8 12" id="KW-0175">Coiled coil</keyword>
<evidence type="ECO:0000256" key="8">
    <source>
        <dbReference type="ARBA" id="ARBA00023054"/>
    </source>
</evidence>
<dbReference type="GO" id="GO:0005634">
    <property type="term" value="C:nucleus"/>
    <property type="evidence" value="ECO:0007669"/>
    <property type="project" value="UniProtKB-SubCell"/>
</dbReference>
<dbReference type="OrthoDB" id="8954335at2759"/>
<dbReference type="Proteomes" id="UP000050424">
    <property type="component" value="Unassembled WGS sequence"/>
</dbReference>
<feature type="coiled-coil region" evidence="12">
    <location>
        <begin position="691"/>
        <end position="725"/>
    </location>
</feature>
<dbReference type="STRING" id="78410.A0A0N8H7L8"/>
<organism evidence="15 16">
    <name type="scientific">Neonectria ditissima</name>
    <dbReference type="NCBI Taxonomy" id="78410"/>
    <lineage>
        <taxon>Eukaryota</taxon>
        <taxon>Fungi</taxon>
        <taxon>Dikarya</taxon>
        <taxon>Ascomycota</taxon>
        <taxon>Pezizomycotina</taxon>
        <taxon>Sordariomycetes</taxon>
        <taxon>Hypocreomycetidae</taxon>
        <taxon>Hypocreales</taxon>
        <taxon>Nectriaceae</taxon>
        <taxon>Neonectria</taxon>
    </lineage>
</organism>
<feature type="compositionally biased region" description="Polar residues" evidence="13">
    <location>
        <begin position="63"/>
        <end position="75"/>
    </location>
</feature>
<keyword evidence="5" id="KW-0547">Nucleotide-binding</keyword>
<evidence type="ECO:0000256" key="7">
    <source>
        <dbReference type="ARBA" id="ARBA00022840"/>
    </source>
</evidence>
<keyword evidence="11" id="KW-0539">Nucleus</keyword>
<comment type="subcellular location">
    <subcellularLocation>
        <location evidence="2">Chromosome</location>
    </subcellularLocation>
    <subcellularLocation>
        <location evidence="1">Nucleus</location>
    </subcellularLocation>
</comment>
<sequence>MSSQQPTAQSEDAVGASFHDLSQNMKSQETDQGDFRNQQQRLPIEEPNANAGITGSEKEPRPGSNSAENHTSQQDDPGHSVGHFTHDTSKISPQKLTSGVKQSKELQPGVQDASSDAKRQKVPTQSQDMEKQPLASSQKITVRTKYIIQENHQSTSRADQRSKAVHHTLKDRLWQLEGELIEERARVRQLEAELIEQRVQIEQLEDDIREQEDIITNAHTNAISQLSRDVSSIMPDDRVRRELQAFFDQDALGWCMEYRRIEKIHEPDAAQMLASTGVLADSATVPTYLQMSMEGEATSAILLQAALARTLCDLFLSEPFFLQDWLPSMNIEPLKPENRIDLVTNWRVGTCRFLEDVFPPSTPFFKKKAELFARQYDYLMRELDEVCLPELTELMEQFGGLALQLWKRHVLIQVEGLEQADLKEFHSAKSDMDLHAGVRSKAAGQRLEGRPVQVMVRPRIVSVPVCKGVEYSNETQAHGLDIPDVIENEPRHDIALIAVMGVTGSGKSNFLRQILGNSQATGPIVGHDLDSCTQKTERYECCLGSKQVVFFDTPGFDDTYRGDADILADVAQVLSSSYKGNLKLNGVIYLHRIKDERMTNAIMRNLTMFRNLCGEDTKGEARERQLLERPDWWGMMKAKGSKARRFLNTRESALDIVSDLIDLDVVTLQVQEEMVHQGLEVDQTTAGEALNSEILEQRATFRKELQSLRKEKEQARRDHDTQLQAFFEKAESDKAKLLIEIENEHAALHADRREEARRMEQEFRDERLRLERKVREAIADSIRINEETEADARADKQRFQNEMHDQFYEFSQEHRMKTAKKIEELEQRLVSEEREGRRRLEEAMKHSESVVQDLKESMKRARREDWKKYEDDIRRIEKQQRDVANKCQRYMRELEKINREILDHQLAQQKTSGKERRQLEAKIRQLEEQKKQKTSTFWTILGSLAGVGSLLLAAFA</sequence>
<keyword evidence="16" id="KW-1185">Reference proteome</keyword>
<evidence type="ECO:0000256" key="6">
    <source>
        <dbReference type="ARBA" id="ARBA00022763"/>
    </source>
</evidence>
<evidence type="ECO:0000256" key="13">
    <source>
        <dbReference type="SAM" id="MobiDB-lite"/>
    </source>
</evidence>
<dbReference type="PANTHER" id="PTHR19306:SF6">
    <property type="entry name" value="STRUCTURAL MAINTENANCE OF CHROMOSOMES PROTEIN 6"/>
    <property type="match status" value="1"/>
</dbReference>
<evidence type="ECO:0000256" key="11">
    <source>
        <dbReference type="ARBA" id="ARBA00023242"/>
    </source>
</evidence>
<name>A0A0N8H7L8_9HYPO</name>
<feature type="coiled-coil region" evidence="12">
    <location>
        <begin position="753"/>
        <end position="780"/>
    </location>
</feature>
<evidence type="ECO:0000313" key="16">
    <source>
        <dbReference type="Proteomes" id="UP000050424"/>
    </source>
</evidence>
<dbReference type="Gene3D" id="3.40.50.300">
    <property type="entry name" value="P-loop containing nucleotide triphosphate hydrolases"/>
    <property type="match status" value="1"/>
</dbReference>
<feature type="compositionally biased region" description="Polar residues" evidence="13">
    <location>
        <begin position="1"/>
        <end position="10"/>
    </location>
</feature>
<evidence type="ECO:0000256" key="5">
    <source>
        <dbReference type="ARBA" id="ARBA00022741"/>
    </source>
</evidence>
<dbReference type="Pfam" id="PF01926">
    <property type="entry name" value="MMR_HSR1"/>
    <property type="match status" value="1"/>
</dbReference>
<dbReference type="GO" id="GO:0003684">
    <property type="term" value="F:damaged DNA binding"/>
    <property type="evidence" value="ECO:0007669"/>
    <property type="project" value="TreeGrafter"/>
</dbReference>
<evidence type="ECO:0000256" key="9">
    <source>
        <dbReference type="ARBA" id="ARBA00023172"/>
    </source>
</evidence>
<keyword evidence="6" id="KW-0227">DNA damage</keyword>
<proteinExistence type="inferred from homology"/>
<gene>
    <name evidence="15" type="ORF">AK830_g4381</name>
</gene>
<evidence type="ECO:0000256" key="10">
    <source>
        <dbReference type="ARBA" id="ARBA00023204"/>
    </source>
</evidence>
<evidence type="ECO:0000256" key="3">
    <source>
        <dbReference type="ARBA" id="ARBA00006793"/>
    </source>
</evidence>
<protein>
    <recommendedName>
        <fullName evidence="14">G domain-containing protein</fullName>
    </recommendedName>
</protein>
<dbReference type="AlphaFoldDB" id="A0A0N8H7L8"/>
<dbReference type="InterPro" id="IPR006073">
    <property type="entry name" value="GTP-bd"/>
</dbReference>
<dbReference type="EMBL" id="LKCW01000053">
    <property type="protein sequence ID" value="KPM42132.1"/>
    <property type="molecule type" value="Genomic_DNA"/>
</dbReference>
<dbReference type="CDD" id="cd00882">
    <property type="entry name" value="Ras_like_GTPase"/>
    <property type="match status" value="1"/>
</dbReference>
<keyword evidence="10" id="KW-0234">DNA repair</keyword>
<feature type="compositionally biased region" description="Polar residues" evidence="13">
    <location>
        <begin position="90"/>
        <end position="101"/>
    </location>
</feature>
<reference evidence="15 16" key="1">
    <citation type="submission" date="2015-09" db="EMBL/GenBank/DDBJ databases">
        <title>Draft genome of a European isolate of the apple canker pathogen Neonectria ditissima.</title>
        <authorList>
            <person name="Gomez-Cortecero A."/>
            <person name="Harrison R.J."/>
            <person name="Armitage A.D."/>
        </authorList>
    </citation>
    <scope>NUCLEOTIDE SEQUENCE [LARGE SCALE GENOMIC DNA]</scope>
    <source>
        <strain evidence="15 16">R09/05</strain>
    </source>
</reference>
<dbReference type="GO" id="GO:0005524">
    <property type="term" value="F:ATP binding"/>
    <property type="evidence" value="ECO:0007669"/>
    <property type="project" value="UniProtKB-KW"/>
</dbReference>
<feature type="coiled-coil region" evidence="12">
    <location>
        <begin position="173"/>
        <end position="221"/>
    </location>
</feature>
<dbReference type="PANTHER" id="PTHR19306">
    <property type="entry name" value="STRUCTURAL MAINTENANCE OF CHROMOSOMES 5,6 SMC5, SMC6"/>
    <property type="match status" value="1"/>
</dbReference>
<evidence type="ECO:0000256" key="12">
    <source>
        <dbReference type="SAM" id="Coils"/>
    </source>
</evidence>
<feature type="domain" description="G" evidence="14">
    <location>
        <begin position="497"/>
        <end position="588"/>
    </location>
</feature>
<dbReference type="GO" id="GO:0003697">
    <property type="term" value="F:single-stranded DNA binding"/>
    <property type="evidence" value="ECO:0007669"/>
    <property type="project" value="TreeGrafter"/>
</dbReference>
<feature type="region of interest" description="Disordered" evidence="13">
    <location>
        <begin position="1"/>
        <end position="138"/>
    </location>
</feature>
<accession>A0A0N8H7L8</accession>
<comment type="caution">
    <text evidence="15">The sequence shown here is derived from an EMBL/GenBank/DDBJ whole genome shotgun (WGS) entry which is preliminary data.</text>
</comment>
<dbReference type="GO" id="GO:0005525">
    <property type="term" value="F:GTP binding"/>
    <property type="evidence" value="ECO:0007669"/>
    <property type="project" value="InterPro"/>
</dbReference>